<reference evidence="10 11" key="1">
    <citation type="journal article" date="2018" name="Gigascience">
        <title>Genomes of trombidid mites reveal novel predicted allergens and laterally-transferred genes associated with secondary metabolism.</title>
        <authorList>
            <person name="Dong X."/>
            <person name="Chaisiri K."/>
            <person name="Xia D."/>
            <person name="Armstrong S.D."/>
            <person name="Fang Y."/>
            <person name="Donnelly M.J."/>
            <person name="Kadowaki T."/>
            <person name="McGarry J.W."/>
            <person name="Darby A.C."/>
            <person name="Makepeace B.L."/>
        </authorList>
    </citation>
    <scope>NUCLEOTIDE SEQUENCE [LARGE SCALE GENOMIC DNA]</scope>
    <source>
        <strain evidence="10">UoL-UT</strain>
    </source>
</reference>
<evidence type="ECO:0000256" key="3">
    <source>
        <dbReference type="ARBA" id="ARBA00022729"/>
    </source>
</evidence>
<keyword evidence="11" id="KW-1185">Reference proteome</keyword>
<dbReference type="EMBL" id="NCKV01000004">
    <property type="protein sequence ID" value="RWS31997.1"/>
    <property type="molecule type" value="Genomic_DNA"/>
</dbReference>
<evidence type="ECO:0000313" key="10">
    <source>
        <dbReference type="EMBL" id="RWS31997.1"/>
    </source>
</evidence>
<gene>
    <name evidence="10" type="ORF">B4U80_09032</name>
</gene>
<accession>A0A443SWX3</accession>
<evidence type="ECO:0000256" key="1">
    <source>
        <dbReference type="ARBA" id="ARBA00004370"/>
    </source>
</evidence>
<dbReference type="GO" id="GO:0043235">
    <property type="term" value="C:receptor complex"/>
    <property type="evidence" value="ECO:0007669"/>
    <property type="project" value="TreeGrafter"/>
</dbReference>
<keyword evidence="3" id="KW-0732">Signal</keyword>
<dbReference type="InterPro" id="IPR050122">
    <property type="entry name" value="RTK"/>
</dbReference>
<evidence type="ECO:0000256" key="6">
    <source>
        <dbReference type="ARBA" id="ARBA00022989"/>
    </source>
</evidence>
<keyword evidence="2" id="KW-0812">Transmembrane</keyword>
<feature type="domain" description="Serine-threonine/tyrosine-protein kinase catalytic" evidence="9">
    <location>
        <begin position="1"/>
        <end position="61"/>
    </location>
</feature>
<dbReference type="AlphaFoldDB" id="A0A443SWX3"/>
<dbReference type="Proteomes" id="UP000288716">
    <property type="component" value="Unassembled WGS sequence"/>
</dbReference>
<evidence type="ECO:0000259" key="9">
    <source>
        <dbReference type="Pfam" id="PF07714"/>
    </source>
</evidence>
<dbReference type="Gene3D" id="1.10.510.10">
    <property type="entry name" value="Transferase(Phosphotransferase) domain 1"/>
    <property type="match status" value="1"/>
</dbReference>
<dbReference type="InterPro" id="IPR011009">
    <property type="entry name" value="Kinase-like_dom_sf"/>
</dbReference>
<evidence type="ECO:0000256" key="5">
    <source>
        <dbReference type="ARBA" id="ARBA00022840"/>
    </source>
</evidence>
<keyword evidence="5" id="KW-0067">ATP-binding</keyword>
<dbReference type="OrthoDB" id="3256376at2759"/>
<dbReference type="PANTHER" id="PTHR24416:SF550">
    <property type="entry name" value="FIBROBLAST GROWTH FACTOR RECEPTOR HOMOLOG 1-RELATED"/>
    <property type="match status" value="1"/>
</dbReference>
<comment type="caution">
    <text evidence="10">The sequence shown here is derived from an EMBL/GenBank/DDBJ whole genome shotgun (WGS) entry which is preliminary data.</text>
</comment>
<dbReference type="PANTHER" id="PTHR24416">
    <property type="entry name" value="TYROSINE-PROTEIN KINASE RECEPTOR"/>
    <property type="match status" value="1"/>
</dbReference>
<dbReference type="FunFam" id="1.10.510.10:FF:001346">
    <property type="entry name" value="Uncharacterized protein"/>
    <property type="match status" value="1"/>
</dbReference>
<name>A0A443SWX3_9ACAR</name>
<dbReference type="GO" id="GO:0007169">
    <property type="term" value="P:cell surface receptor protein tyrosine kinase signaling pathway"/>
    <property type="evidence" value="ECO:0007669"/>
    <property type="project" value="TreeGrafter"/>
</dbReference>
<dbReference type="GO" id="GO:0005886">
    <property type="term" value="C:plasma membrane"/>
    <property type="evidence" value="ECO:0007669"/>
    <property type="project" value="TreeGrafter"/>
</dbReference>
<evidence type="ECO:0000256" key="8">
    <source>
        <dbReference type="ARBA" id="ARBA00023170"/>
    </source>
</evidence>
<comment type="subcellular location">
    <subcellularLocation>
        <location evidence="1">Membrane</location>
    </subcellularLocation>
</comment>
<evidence type="ECO:0000256" key="4">
    <source>
        <dbReference type="ARBA" id="ARBA00022741"/>
    </source>
</evidence>
<sequence>MTLGGTPYPSIIANELFPLLNQGYRMEKPSGCSNELYSLMLSCWRDSPDERPSFKEIVDTLDDILTIATDQEYLNLYAPILDTPPSSFDSLFDRLTQERYVNTSLSKINPSYFWHLAREQQV</sequence>
<keyword evidence="6" id="KW-1133">Transmembrane helix</keyword>
<dbReference type="VEuPathDB" id="VectorBase:LDEU000045"/>
<dbReference type="InterPro" id="IPR001245">
    <property type="entry name" value="Ser-Thr/Tyr_kinase_cat_dom"/>
</dbReference>
<evidence type="ECO:0000313" key="11">
    <source>
        <dbReference type="Proteomes" id="UP000288716"/>
    </source>
</evidence>
<evidence type="ECO:0000256" key="7">
    <source>
        <dbReference type="ARBA" id="ARBA00023136"/>
    </source>
</evidence>
<keyword evidence="8" id="KW-0675">Receptor</keyword>
<dbReference type="STRING" id="299467.A0A443SWX3"/>
<keyword evidence="4" id="KW-0547">Nucleotide-binding</keyword>
<keyword evidence="7" id="KW-0472">Membrane</keyword>
<dbReference type="GO" id="GO:0005524">
    <property type="term" value="F:ATP binding"/>
    <property type="evidence" value="ECO:0007669"/>
    <property type="project" value="UniProtKB-KW"/>
</dbReference>
<organism evidence="10 11">
    <name type="scientific">Leptotrombidium deliense</name>
    <dbReference type="NCBI Taxonomy" id="299467"/>
    <lineage>
        <taxon>Eukaryota</taxon>
        <taxon>Metazoa</taxon>
        <taxon>Ecdysozoa</taxon>
        <taxon>Arthropoda</taxon>
        <taxon>Chelicerata</taxon>
        <taxon>Arachnida</taxon>
        <taxon>Acari</taxon>
        <taxon>Acariformes</taxon>
        <taxon>Trombidiformes</taxon>
        <taxon>Prostigmata</taxon>
        <taxon>Anystina</taxon>
        <taxon>Parasitengona</taxon>
        <taxon>Trombiculoidea</taxon>
        <taxon>Trombiculidae</taxon>
        <taxon>Leptotrombidium</taxon>
    </lineage>
</organism>
<proteinExistence type="predicted"/>
<dbReference type="GO" id="GO:0004714">
    <property type="term" value="F:transmembrane receptor protein tyrosine kinase activity"/>
    <property type="evidence" value="ECO:0007669"/>
    <property type="project" value="TreeGrafter"/>
</dbReference>
<evidence type="ECO:0000256" key="2">
    <source>
        <dbReference type="ARBA" id="ARBA00022692"/>
    </source>
</evidence>
<dbReference type="SUPFAM" id="SSF56112">
    <property type="entry name" value="Protein kinase-like (PK-like)"/>
    <property type="match status" value="1"/>
</dbReference>
<protein>
    <submittedName>
        <fullName evidence="10">Heartless-like protein</fullName>
    </submittedName>
</protein>
<dbReference type="Pfam" id="PF07714">
    <property type="entry name" value="PK_Tyr_Ser-Thr"/>
    <property type="match status" value="1"/>
</dbReference>